<dbReference type="Proteomes" id="UP000183832">
    <property type="component" value="Unassembled WGS sequence"/>
</dbReference>
<reference evidence="1 2" key="1">
    <citation type="submission" date="2015-04" db="EMBL/GenBank/DDBJ databases">
        <authorList>
            <person name="Syromyatnikov M.Y."/>
            <person name="Popov V.N."/>
        </authorList>
    </citation>
    <scope>NUCLEOTIDE SEQUENCE [LARGE SCALE GENOMIC DNA]</scope>
</reference>
<dbReference type="EMBL" id="CVRI01000064">
    <property type="protein sequence ID" value="CRL05537.1"/>
    <property type="molecule type" value="Genomic_DNA"/>
</dbReference>
<accession>A0A1J1J3T5</accession>
<dbReference type="OrthoDB" id="19261at2759"/>
<evidence type="ECO:0000313" key="1">
    <source>
        <dbReference type="EMBL" id="CRL05537.1"/>
    </source>
</evidence>
<sequence length="66" mass="7776">MLAFDMNEISSKEFVFGKKTSSKIEKMKNLRTILGTIRMLLAMKPRQETMHYSLFHQLLLELISQE</sequence>
<name>A0A1J1J3T5_9DIPT</name>
<protein>
    <submittedName>
        <fullName evidence="1">CLUMA_CG018204, isoform A</fullName>
    </submittedName>
</protein>
<keyword evidence="2" id="KW-1185">Reference proteome</keyword>
<proteinExistence type="predicted"/>
<evidence type="ECO:0000313" key="2">
    <source>
        <dbReference type="Proteomes" id="UP000183832"/>
    </source>
</evidence>
<dbReference type="AlphaFoldDB" id="A0A1J1J3T5"/>
<gene>
    <name evidence="1" type="ORF">CLUMA_CG018204</name>
</gene>
<organism evidence="1 2">
    <name type="scientific">Clunio marinus</name>
    <dbReference type="NCBI Taxonomy" id="568069"/>
    <lineage>
        <taxon>Eukaryota</taxon>
        <taxon>Metazoa</taxon>
        <taxon>Ecdysozoa</taxon>
        <taxon>Arthropoda</taxon>
        <taxon>Hexapoda</taxon>
        <taxon>Insecta</taxon>
        <taxon>Pterygota</taxon>
        <taxon>Neoptera</taxon>
        <taxon>Endopterygota</taxon>
        <taxon>Diptera</taxon>
        <taxon>Nematocera</taxon>
        <taxon>Chironomoidea</taxon>
        <taxon>Chironomidae</taxon>
        <taxon>Clunio</taxon>
    </lineage>
</organism>